<dbReference type="InterPro" id="IPR001763">
    <property type="entry name" value="Rhodanese-like_dom"/>
</dbReference>
<keyword evidence="2" id="KW-0808">Transferase</keyword>
<name>A0A521EHZ1_9BACL</name>
<dbReference type="Pfam" id="PF01206">
    <property type="entry name" value="TusA"/>
    <property type="match status" value="1"/>
</dbReference>
<dbReference type="PROSITE" id="PS01148">
    <property type="entry name" value="UPF0033"/>
    <property type="match status" value="1"/>
</dbReference>
<dbReference type="Proteomes" id="UP000315636">
    <property type="component" value="Unassembled WGS sequence"/>
</dbReference>
<protein>
    <submittedName>
        <fullName evidence="2">Rhodanese-related sulfurtransferase</fullName>
    </submittedName>
</protein>
<dbReference type="Pfam" id="PF00581">
    <property type="entry name" value="Rhodanese"/>
    <property type="match status" value="1"/>
</dbReference>
<dbReference type="CDD" id="cd00291">
    <property type="entry name" value="SirA_YedF_YeeD"/>
    <property type="match status" value="1"/>
</dbReference>
<dbReference type="PANTHER" id="PTHR43031:SF1">
    <property type="entry name" value="PYRIDINE NUCLEOTIDE-DISULPHIDE OXIDOREDUCTASE"/>
    <property type="match status" value="1"/>
</dbReference>
<organism evidence="2 3">
    <name type="scientific">Melghirimyces algeriensis</name>
    <dbReference type="NCBI Taxonomy" id="910412"/>
    <lineage>
        <taxon>Bacteria</taxon>
        <taxon>Bacillati</taxon>
        <taxon>Bacillota</taxon>
        <taxon>Bacilli</taxon>
        <taxon>Bacillales</taxon>
        <taxon>Thermoactinomycetaceae</taxon>
        <taxon>Melghirimyces</taxon>
    </lineage>
</organism>
<evidence type="ECO:0000313" key="3">
    <source>
        <dbReference type="Proteomes" id="UP000315636"/>
    </source>
</evidence>
<feature type="domain" description="Rhodanese" evidence="1">
    <location>
        <begin position="103"/>
        <end position="188"/>
    </location>
</feature>
<evidence type="ECO:0000259" key="1">
    <source>
        <dbReference type="PROSITE" id="PS50206"/>
    </source>
</evidence>
<dbReference type="InterPro" id="IPR001307">
    <property type="entry name" value="Thiosulphate_STrfase_CS"/>
</dbReference>
<proteinExistence type="predicted"/>
<evidence type="ECO:0000313" key="2">
    <source>
        <dbReference type="EMBL" id="SMO83462.1"/>
    </source>
</evidence>
<dbReference type="CDD" id="cd00158">
    <property type="entry name" value="RHOD"/>
    <property type="match status" value="1"/>
</dbReference>
<dbReference type="InterPro" id="IPR050229">
    <property type="entry name" value="GlpE_sulfurtransferase"/>
</dbReference>
<dbReference type="OrthoDB" id="9796234at2"/>
<dbReference type="Gene3D" id="3.40.250.10">
    <property type="entry name" value="Rhodanese-like domain"/>
    <property type="match status" value="1"/>
</dbReference>
<dbReference type="InterPro" id="IPR036873">
    <property type="entry name" value="Rhodanese-like_dom_sf"/>
</dbReference>
<accession>A0A521EHZ1</accession>
<dbReference type="EMBL" id="FXTI01000009">
    <property type="protein sequence ID" value="SMO83462.1"/>
    <property type="molecule type" value="Genomic_DNA"/>
</dbReference>
<dbReference type="SMART" id="SM00450">
    <property type="entry name" value="RHOD"/>
    <property type="match status" value="1"/>
</dbReference>
<dbReference type="AlphaFoldDB" id="A0A521EHZ1"/>
<gene>
    <name evidence="2" type="ORF">SAMN06264849_10969</name>
</gene>
<sequence>MSHYQANQTLDCKGLSCPMPIVRTRKAIEGMNPGDVLHVEATDKGSLADMQSWAERTGHQYLGSKEEGEVLHHYIRKAVEGEEKQEKKHPEVIKLDKVKIRYEDPSIQLIDVREPMEYHFSHIPGAVSIPLGELESRVEELDSGKETWVICRSGNRSDTACQILMEKGFQNVKNVIPGMKDWDGPTDNS</sequence>
<keyword evidence="3" id="KW-1185">Reference proteome</keyword>
<dbReference type="SUPFAM" id="SSF52821">
    <property type="entry name" value="Rhodanese/Cell cycle control phosphatase"/>
    <property type="match status" value="1"/>
</dbReference>
<dbReference type="GO" id="GO:0004792">
    <property type="term" value="F:thiosulfate-cyanide sulfurtransferase activity"/>
    <property type="evidence" value="ECO:0007669"/>
    <property type="project" value="InterPro"/>
</dbReference>
<dbReference type="InterPro" id="IPR036868">
    <property type="entry name" value="TusA-like_sf"/>
</dbReference>
<dbReference type="Gene3D" id="3.30.110.40">
    <property type="entry name" value="TusA-like domain"/>
    <property type="match status" value="1"/>
</dbReference>
<dbReference type="InterPro" id="IPR001455">
    <property type="entry name" value="TusA-like"/>
</dbReference>
<dbReference type="SUPFAM" id="SSF64307">
    <property type="entry name" value="SirA-like"/>
    <property type="match status" value="1"/>
</dbReference>
<dbReference type="PANTHER" id="PTHR43031">
    <property type="entry name" value="FAD-DEPENDENT OXIDOREDUCTASE"/>
    <property type="match status" value="1"/>
</dbReference>
<dbReference type="PROSITE" id="PS00380">
    <property type="entry name" value="RHODANESE_1"/>
    <property type="match status" value="1"/>
</dbReference>
<reference evidence="2 3" key="1">
    <citation type="submission" date="2017-05" db="EMBL/GenBank/DDBJ databases">
        <authorList>
            <person name="Varghese N."/>
            <person name="Submissions S."/>
        </authorList>
    </citation>
    <scope>NUCLEOTIDE SEQUENCE [LARGE SCALE GENOMIC DNA]</scope>
    <source>
        <strain evidence="2 3">DSM 45474</strain>
    </source>
</reference>
<dbReference type="RefSeq" id="WP_142506210.1">
    <property type="nucleotide sequence ID" value="NZ_FXTI01000009.1"/>
</dbReference>
<dbReference type="PROSITE" id="PS50206">
    <property type="entry name" value="RHODANESE_3"/>
    <property type="match status" value="1"/>
</dbReference>